<evidence type="ECO:0000313" key="2">
    <source>
        <dbReference type="Proteomes" id="UP000281474"/>
    </source>
</evidence>
<name>A0A3L8PSB4_9GAMM</name>
<dbReference type="InterPro" id="IPR021352">
    <property type="entry name" value="DUF2971"/>
</dbReference>
<dbReference type="Pfam" id="PF11185">
    <property type="entry name" value="DUF2971"/>
    <property type="match status" value="1"/>
</dbReference>
<proteinExistence type="predicted"/>
<protein>
    <submittedName>
        <fullName evidence="1">DUF2971 domain-containing protein</fullName>
    </submittedName>
</protein>
<organism evidence="1 2">
    <name type="scientific">Parashewanella curva</name>
    <dbReference type="NCBI Taxonomy" id="2338552"/>
    <lineage>
        <taxon>Bacteria</taxon>
        <taxon>Pseudomonadati</taxon>
        <taxon>Pseudomonadota</taxon>
        <taxon>Gammaproteobacteria</taxon>
        <taxon>Alteromonadales</taxon>
        <taxon>Shewanellaceae</taxon>
        <taxon>Parashewanella</taxon>
    </lineage>
</organism>
<dbReference type="OrthoDB" id="4119964at2"/>
<dbReference type="Proteomes" id="UP000281474">
    <property type="component" value="Unassembled WGS sequence"/>
</dbReference>
<keyword evidence="2" id="KW-1185">Reference proteome</keyword>
<dbReference type="RefSeq" id="WP_121840376.1">
    <property type="nucleotide sequence ID" value="NZ_ML014830.1"/>
</dbReference>
<comment type="caution">
    <text evidence="1">The sequence shown here is derived from an EMBL/GenBank/DDBJ whole genome shotgun (WGS) entry which is preliminary data.</text>
</comment>
<accession>A0A3L8PSB4</accession>
<gene>
    <name evidence="1" type="ORF">D5018_17985</name>
</gene>
<dbReference type="EMBL" id="QZEI01000081">
    <property type="protein sequence ID" value="RLV58300.1"/>
    <property type="molecule type" value="Genomic_DNA"/>
</dbReference>
<evidence type="ECO:0000313" key="1">
    <source>
        <dbReference type="EMBL" id="RLV58300.1"/>
    </source>
</evidence>
<dbReference type="AlphaFoldDB" id="A0A3L8PSB4"/>
<sequence>MKKIYKYMPIREMLFQHPSLRGSQRGVLNDPFELNPAQELYDHLIKNSNDHTRLFERADELSARNSLTDIGVISFTENYNNLLMWSHYADEHKGMVVEFDYQKLSNYFNSKLITDTSIGRVRYNSERTPTIHSEIDVSDILLSKGDDWIYEKEHRILPNLINADSVIVKSEIFEQCHDFYDDLYINLFHVKEKKDGLVKFEVNIFECERLDAKRNDGSSTDDDEEMSFSHSESVLNEIYTTLAVFPSTIFLFNFPLETITSIFLGCRVPEDRVIELKKIISQDICVYKAELNKSRFALDFNL</sequence>
<reference evidence="1 2" key="1">
    <citation type="submission" date="2018-09" db="EMBL/GenBank/DDBJ databases">
        <title>Phylogeny of the Shewanellaceae, and recommendation for two new genera, Pseudoshewanella and Parashewanella.</title>
        <authorList>
            <person name="Wang G."/>
        </authorList>
    </citation>
    <scope>NUCLEOTIDE SEQUENCE [LARGE SCALE GENOMIC DNA]</scope>
    <source>
        <strain evidence="1 2">C51</strain>
    </source>
</reference>